<dbReference type="SUPFAM" id="SSF56524">
    <property type="entry name" value="Oxidoreductase molybdopterin-binding domain"/>
    <property type="match status" value="1"/>
</dbReference>
<keyword evidence="1" id="KW-0732">Signal</keyword>
<proteinExistence type="predicted"/>
<dbReference type="AlphaFoldDB" id="A0A101FH54"/>
<comment type="caution">
    <text evidence="3">The sequence shown here is derived from an EMBL/GenBank/DDBJ whole genome shotgun (WGS) entry which is preliminary data.</text>
</comment>
<feature type="signal peptide" evidence="1">
    <location>
        <begin position="1"/>
        <end position="34"/>
    </location>
</feature>
<evidence type="ECO:0000313" key="3">
    <source>
        <dbReference type="EMBL" id="KUK36937.1"/>
    </source>
</evidence>
<dbReference type="Pfam" id="PF00174">
    <property type="entry name" value="Oxidored_molyb"/>
    <property type="match status" value="1"/>
</dbReference>
<feature type="domain" description="Oxidoreductase molybdopterin-binding" evidence="2">
    <location>
        <begin position="39"/>
        <end position="165"/>
    </location>
</feature>
<dbReference type="InterPro" id="IPR036374">
    <property type="entry name" value="OxRdtase_Mopterin-bd_sf"/>
</dbReference>
<feature type="chain" id="PRO_5007096192" description="Oxidoreductase molybdopterin-binding domain-containing protein" evidence="1">
    <location>
        <begin position="35"/>
        <end position="185"/>
    </location>
</feature>
<reference evidence="4" key="1">
    <citation type="journal article" date="2015" name="MBio">
        <title>Genome-Resolved Metagenomic Analysis Reveals Roles for Candidate Phyla and Other Microbial Community Members in Biogeochemical Transformations in Oil Reservoirs.</title>
        <authorList>
            <person name="Hu P."/>
            <person name="Tom L."/>
            <person name="Singh A."/>
            <person name="Thomas B.C."/>
            <person name="Baker B.J."/>
            <person name="Piceno Y.M."/>
            <person name="Andersen G.L."/>
            <person name="Banfield J.F."/>
        </authorList>
    </citation>
    <scope>NUCLEOTIDE SEQUENCE [LARGE SCALE GENOMIC DNA]</scope>
</reference>
<accession>A0A101FH54</accession>
<protein>
    <recommendedName>
        <fullName evidence="2">Oxidoreductase molybdopterin-binding domain-containing protein</fullName>
    </recommendedName>
</protein>
<dbReference type="Gene3D" id="3.90.420.10">
    <property type="entry name" value="Oxidoreductase, molybdopterin-binding domain"/>
    <property type="match status" value="1"/>
</dbReference>
<dbReference type="EMBL" id="LGFO01000025">
    <property type="protein sequence ID" value="KUK36937.1"/>
    <property type="molecule type" value="Genomic_DNA"/>
</dbReference>
<dbReference type="Proteomes" id="UP000053326">
    <property type="component" value="Unassembled WGS sequence"/>
</dbReference>
<organism evidence="3 4">
    <name type="scientific">Thermacetogenium phaeum</name>
    <dbReference type="NCBI Taxonomy" id="85874"/>
    <lineage>
        <taxon>Bacteria</taxon>
        <taxon>Bacillati</taxon>
        <taxon>Bacillota</taxon>
        <taxon>Clostridia</taxon>
        <taxon>Thermoanaerobacterales</taxon>
        <taxon>Thermoanaerobacteraceae</taxon>
        <taxon>Thermacetogenium</taxon>
    </lineage>
</organism>
<evidence type="ECO:0000259" key="2">
    <source>
        <dbReference type="Pfam" id="PF00174"/>
    </source>
</evidence>
<gene>
    <name evidence="3" type="ORF">XD66_0349</name>
</gene>
<dbReference type="InterPro" id="IPR000572">
    <property type="entry name" value="OxRdtase_Mopterin-bd_dom"/>
</dbReference>
<evidence type="ECO:0000313" key="4">
    <source>
        <dbReference type="Proteomes" id="UP000053326"/>
    </source>
</evidence>
<sequence>MLCVNSFKGSKAAVALLLLIVCALVCGCARQEEAAPGTVIIEGEGVKNRASFSLEELKSMKEGLVEADYFSINSYGTKGYSHFKGVWVWHIIREKVDLKEDASKVTFIAEDGYKVEFTLEDVQREDYIDEQNPEAKYKMILAWEEDGREFDPENGNPFQLVVGQREPGDVNKPYWVRNVKIIRID</sequence>
<name>A0A101FH54_9THEO</name>
<evidence type="ECO:0000256" key="1">
    <source>
        <dbReference type="SAM" id="SignalP"/>
    </source>
</evidence>